<gene>
    <name evidence="2" type="ORF">CBG27450</name>
    <name evidence="2" type="ORF">CBG_27450</name>
</gene>
<keyword evidence="3" id="KW-1185">Reference proteome</keyword>
<dbReference type="AlphaFoldDB" id="B6IK27"/>
<evidence type="ECO:0000256" key="1">
    <source>
        <dbReference type="SAM" id="MobiDB-lite"/>
    </source>
</evidence>
<name>B6IK27_CAEBR</name>
<proteinExistence type="predicted"/>
<evidence type="ECO:0000313" key="3">
    <source>
        <dbReference type="Proteomes" id="UP000008549"/>
    </source>
</evidence>
<dbReference type="RefSeq" id="XP_045099817.1">
    <property type="nucleotide sequence ID" value="XM_045238881.1"/>
</dbReference>
<feature type="region of interest" description="Disordered" evidence="1">
    <location>
        <begin position="100"/>
        <end position="120"/>
    </location>
</feature>
<dbReference type="HOGENOM" id="CLU_1705826_0_0_1"/>
<sequence length="154" mass="18305">MNLKIFRLNFLVKELEKGRKVGGFGEGFGQGSTRKMEEAKQAAHRRFRILKGTEVCGRNYGVRGIEKMKVEGEILDVDGEIKRRRNGMYQKLEKVQNRFQRKPELRNNRHRETTNEESRREVTRLYEANDIRQGEKVETGETVRKRWRDHNTRV</sequence>
<dbReference type="InParanoid" id="B6IK27"/>
<dbReference type="EMBL" id="HE600961">
    <property type="protein sequence ID" value="CAS00257.1"/>
    <property type="molecule type" value="Genomic_DNA"/>
</dbReference>
<evidence type="ECO:0000313" key="2">
    <source>
        <dbReference type="EMBL" id="CAS00257.1"/>
    </source>
</evidence>
<dbReference type="GeneID" id="68918903"/>
<protein>
    <submittedName>
        <fullName evidence="2">Protein CBG27450</fullName>
    </submittedName>
</protein>
<accession>B6IK27</accession>
<reference evidence="2 3" key="1">
    <citation type="journal article" date="2003" name="PLoS Biol.">
        <title>The genome sequence of Caenorhabditis briggsae: a platform for comparative genomics.</title>
        <authorList>
            <person name="Stein L.D."/>
            <person name="Bao Z."/>
            <person name="Blasiar D."/>
            <person name="Blumenthal T."/>
            <person name="Brent M.R."/>
            <person name="Chen N."/>
            <person name="Chinwalla A."/>
            <person name="Clarke L."/>
            <person name="Clee C."/>
            <person name="Coghlan A."/>
            <person name="Coulson A."/>
            <person name="D'Eustachio P."/>
            <person name="Fitch D.H."/>
            <person name="Fulton L.A."/>
            <person name="Fulton R.E."/>
            <person name="Griffiths-Jones S."/>
            <person name="Harris T.W."/>
            <person name="Hillier L.W."/>
            <person name="Kamath R."/>
            <person name="Kuwabara P.E."/>
            <person name="Mardis E.R."/>
            <person name="Marra M.A."/>
            <person name="Miner T.L."/>
            <person name="Minx P."/>
            <person name="Mullikin J.C."/>
            <person name="Plumb R.W."/>
            <person name="Rogers J."/>
            <person name="Schein J.E."/>
            <person name="Sohrmann M."/>
            <person name="Spieth J."/>
            <person name="Stajich J.E."/>
            <person name="Wei C."/>
            <person name="Willey D."/>
            <person name="Wilson R.K."/>
            <person name="Durbin R."/>
            <person name="Waterston R.H."/>
        </authorList>
    </citation>
    <scope>NUCLEOTIDE SEQUENCE [LARGE SCALE GENOMIC DNA]</scope>
    <source>
        <strain evidence="2 3">AF16</strain>
    </source>
</reference>
<reference evidence="2 3" key="2">
    <citation type="journal article" date="2011" name="PLoS Genet.">
        <title>Caenorhabditis briggsae recombinant inbred line genotypes reveal inter-strain incompatibility and the evolution of recombination.</title>
        <authorList>
            <person name="Ross J.A."/>
            <person name="Koboldt D.C."/>
            <person name="Staisch J.E."/>
            <person name="Chamberlin H.M."/>
            <person name="Gupta B.P."/>
            <person name="Miller R.D."/>
            <person name="Baird S.E."/>
            <person name="Haag E.S."/>
        </authorList>
    </citation>
    <scope>NUCLEOTIDE SEQUENCE [LARGE SCALE GENOMIC DNA]</scope>
    <source>
        <strain evidence="2 3">AF16</strain>
    </source>
</reference>
<organism evidence="2 3">
    <name type="scientific">Caenorhabditis briggsae</name>
    <dbReference type="NCBI Taxonomy" id="6238"/>
    <lineage>
        <taxon>Eukaryota</taxon>
        <taxon>Metazoa</taxon>
        <taxon>Ecdysozoa</taxon>
        <taxon>Nematoda</taxon>
        <taxon>Chromadorea</taxon>
        <taxon>Rhabditida</taxon>
        <taxon>Rhabditina</taxon>
        <taxon>Rhabditomorpha</taxon>
        <taxon>Rhabditoidea</taxon>
        <taxon>Rhabditidae</taxon>
        <taxon>Peloderinae</taxon>
        <taxon>Caenorhabditis</taxon>
    </lineage>
</organism>
<dbReference type="CTD" id="68918903"/>
<dbReference type="Proteomes" id="UP000008549">
    <property type="component" value="Unassembled WGS sequence"/>
</dbReference>
<dbReference type="KEGG" id="cbr:CBG_27450"/>